<dbReference type="OrthoDB" id="9784774at2"/>
<dbReference type="GO" id="GO:0003824">
    <property type="term" value="F:catalytic activity"/>
    <property type="evidence" value="ECO:0007669"/>
    <property type="project" value="InterPro"/>
</dbReference>
<dbReference type="PANTHER" id="PTHR46648">
    <property type="entry name" value="HIT FAMILY PROTEIN 1"/>
    <property type="match status" value="1"/>
</dbReference>
<keyword evidence="6" id="KW-1185">Reference proteome</keyword>
<reference evidence="5 6" key="1">
    <citation type="submission" date="2020-08" db="EMBL/GenBank/DDBJ databases">
        <title>Genomic Encyclopedia of Type Strains, Phase IV (KMG-IV): sequencing the most valuable type-strain genomes for metagenomic binning, comparative biology and taxonomic classification.</title>
        <authorList>
            <person name="Goeker M."/>
        </authorList>
    </citation>
    <scope>NUCLEOTIDE SEQUENCE [LARGE SCALE GENOMIC DNA]</scope>
    <source>
        <strain evidence="5 6">DSM 24448</strain>
    </source>
</reference>
<sequence>MSLHGPYDPDNIFARILRGDIPSVTVWEDDHVRVFMDVFPQSEGHMLVISKTSQARNLLEVEPDTLDRVMRAVHRTARAAEKALKPEGISIMQFNGEAGGQTVFHLHFHIIPRWSDRPMKGHGHAPMADSDRLRALADRVAAELDPA</sequence>
<evidence type="ECO:0000256" key="3">
    <source>
        <dbReference type="PROSITE-ProRule" id="PRU00464"/>
    </source>
</evidence>
<dbReference type="PRINTS" id="PR00332">
    <property type="entry name" value="HISTRIAD"/>
</dbReference>
<dbReference type="GO" id="GO:0009117">
    <property type="term" value="P:nucleotide metabolic process"/>
    <property type="evidence" value="ECO:0007669"/>
    <property type="project" value="TreeGrafter"/>
</dbReference>
<dbReference type="PROSITE" id="PS51084">
    <property type="entry name" value="HIT_2"/>
    <property type="match status" value="1"/>
</dbReference>
<dbReference type="Proteomes" id="UP000548978">
    <property type="component" value="Unassembled WGS sequence"/>
</dbReference>
<feature type="domain" description="HIT" evidence="4">
    <location>
        <begin position="12"/>
        <end position="120"/>
    </location>
</feature>
<dbReference type="AlphaFoldDB" id="A0A7W9A1G4"/>
<dbReference type="RefSeq" id="WP_123286414.1">
    <property type="nucleotide sequence ID" value="NZ_JACIJB010000001.1"/>
</dbReference>
<evidence type="ECO:0000313" key="5">
    <source>
        <dbReference type="EMBL" id="MBB5659405.1"/>
    </source>
</evidence>
<evidence type="ECO:0000313" key="6">
    <source>
        <dbReference type="Proteomes" id="UP000548978"/>
    </source>
</evidence>
<dbReference type="InterPro" id="IPR036265">
    <property type="entry name" value="HIT-like_sf"/>
</dbReference>
<dbReference type="Pfam" id="PF01230">
    <property type="entry name" value="HIT"/>
    <property type="match status" value="1"/>
</dbReference>
<evidence type="ECO:0000256" key="2">
    <source>
        <dbReference type="PIRSR" id="PIRSR601310-3"/>
    </source>
</evidence>
<gene>
    <name evidence="5" type="ORF">FHS65_000123</name>
</gene>
<accession>A0A7W9A1G4</accession>
<dbReference type="EMBL" id="JACIJB010000001">
    <property type="protein sequence ID" value="MBB5659405.1"/>
    <property type="molecule type" value="Genomic_DNA"/>
</dbReference>
<dbReference type="CDD" id="cd01277">
    <property type="entry name" value="HINT_subgroup"/>
    <property type="match status" value="1"/>
</dbReference>
<dbReference type="InterPro" id="IPR011146">
    <property type="entry name" value="HIT-like"/>
</dbReference>
<dbReference type="InterPro" id="IPR001310">
    <property type="entry name" value="Histidine_triad_HIT"/>
</dbReference>
<evidence type="ECO:0000256" key="1">
    <source>
        <dbReference type="PIRSR" id="PIRSR601310-1"/>
    </source>
</evidence>
<feature type="short sequence motif" description="Histidine triad motif" evidence="2 3">
    <location>
        <begin position="105"/>
        <end position="109"/>
    </location>
</feature>
<evidence type="ECO:0000259" key="4">
    <source>
        <dbReference type="PROSITE" id="PS51084"/>
    </source>
</evidence>
<dbReference type="Gene3D" id="3.30.428.10">
    <property type="entry name" value="HIT-like"/>
    <property type="match status" value="1"/>
</dbReference>
<dbReference type="SUPFAM" id="SSF54197">
    <property type="entry name" value="HIT-like"/>
    <property type="match status" value="1"/>
</dbReference>
<dbReference type="PANTHER" id="PTHR46648:SF1">
    <property type="entry name" value="ADENOSINE 5'-MONOPHOSPHORAMIDASE HNT1"/>
    <property type="match status" value="1"/>
</dbReference>
<proteinExistence type="predicted"/>
<comment type="caution">
    <text evidence="5">The sequence shown here is derived from an EMBL/GenBank/DDBJ whole genome shotgun (WGS) entry which is preliminary data.</text>
</comment>
<dbReference type="InterPro" id="IPR039384">
    <property type="entry name" value="HINT"/>
</dbReference>
<name>A0A7W9A1G4_9CAUL</name>
<feature type="active site" description="Tele-AMP-histidine intermediate" evidence="1">
    <location>
        <position position="107"/>
    </location>
</feature>
<protein>
    <submittedName>
        <fullName evidence="5">Histidine triad (HIT) family protein</fullName>
    </submittedName>
</protein>
<organism evidence="5 6">
    <name type="scientific">Brevundimonas halotolerans</name>
    <dbReference type="NCBI Taxonomy" id="69670"/>
    <lineage>
        <taxon>Bacteria</taxon>
        <taxon>Pseudomonadati</taxon>
        <taxon>Pseudomonadota</taxon>
        <taxon>Alphaproteobacteria</taxon>
        <taxon>Caulobacterales</taxon>
        <taxon>Caulobacteraceae</taxon>
        <taxon>Brevundimonas</taxon>
    </lineage>
</organism>